<proteinExistence type="predicted"/>
<comment type="caution">
    <text evidence="1">The sequence shown here is derived from an EMBL/GenBank/DDBJ whole genome shotgun (WGS) entry which is preliminary data.</text>
</comment>
<gene>
    <name evidence="1" type="ORF">S01H4_09121</name>
</gene>
<organism evidence="1">
    <name type="scientific">marine sediment metagenome</name>
    <dbReference type="NCBI Taxonomy" id="412755"/>
    <lineage>
        <taxon>unclassified sequences</taxon>
        <taxon>metagenomes</taxon>
        <taxon>ecological metagenomes</taxon>
    </lineage>
</organism>
<feature type="non-terminal residue" evidence="1">
    <location>
        <position position="1"/>
    </location>
</feature>
<accession>X0ZUN5</accession>
<evidence type="ECO:0000313" key="1">
    <source>
        <dbReference type="EMBL" id="GAG73139.1"/>
    </source>
</evidence>
<name>X0ZUN5_9ZZZZ</name>
<protein>
    <submittedName>
        <fullName evidence="1">Uncharacterized protein</fullName>
    </submittedName>
</protein>
<sequence length="101" mass="11942">EINIQELQELPQRYCFVKNKAEGGVIVIYTPDVPYPWQLPPQARGELAGGTTEEEFKETIKKTQIGLKYFRDRKKIAREYKRRLEKLTASREPKTFREAKR</sequence>
<dbReference type="EMBL" id="BART01003238">
    <property type="protein sequence ID" value="GAG73139.1"/>
    <property type="molecule type" value="Genomic_DNA"/>
</dbReference>
<reference evidence="1" key="1">
    <citation type="journal article" date="2014" name="Front. Microbiol.">
        <title>High frequency of phylogenetically diverse reductive dehalogenase-homologous genes in deep subseafloor sedimentary metagenomes.</title>
        <authorList>
            <person name="Kawai M."/>
            <person name="Futagami T."/>
            <person name="Toyoda A."/>
            <person name="Takaki Y."/>
            <person name="Nishi S."/>
            <person name="Hori S."/>
            <person name="Arai W."/>
            <person name="Tsubouchi T."/>
            <person name="Morono Y."/>
            <person name="Uchiyama I."/>
            <person name="Ito T."/>
            <person name="Fujiyama A."/>
            <person name="Inagaki F."/>
            <person name="Takami H."/>
        </authorList>
    </citation>
    <scope>NUCLEOTIDE SEQUENCE</scope>
    <source>
        <strain evidence="1">Expedition CK06-06</strain>
    </source>
</reference>
<dbReference type="AlphaFoldDB" id="X0ZUN5"/>